<dbReference type="GO" id="GO:0042910">
    <property type="term" value="F:xenobiotic transmembrane transporter activity"/>
    <property type="evidence" value="ECO:0007669"/>
    <property type="project" value="InterPro"/>
</dbReference>
<evidence type="ECO:0000256" key="8">
    <source>
        <dbReference type="ARBA" id="ARBA00023136"/>
    </source>
</evidence>
<proteinExistence type="inferred from homology"/>
<keyword evidence="12" id="KW-1185">Reference proteome</keyword>
<keyword evidence="9" id="KW-0046">Antibiotic resistance</keyword>
<evidence type="ECO:0000256" key="9">
    <source>
        <dbReference type="ARBA" id="ARBA00023251"/>
    </source>
</evidence>
<keyword evidence="5" id="KW-1003">Cell membrane</keyword>
<comment type="similarity">
    <text evidence="2">Belongs to the multi antimicrobial extrusion (MATE) (TC 2.A.66.1) family. MepA subfamily.</text>
</comment>
<evidence type="ECO:0000313" key="11">
    <source>
        <dbReference type="EMBL" id="GLI57008.1"/>
    </source>
</evidence>
<reference evidence="11" key="1">
    <citation type="submission" date="2022-12" db="EMBL/GenBank/DDBJ databases">
        <title>Reference genome sequencing for broad-spectrum identification of bacterial and archaeal isolates by mass spectrometry.</title>
        <authorList>
            <person name="Sekiguchi Y."/>
            <person name="Tourlousse D.M."/>
        </authorList>
    </citation>
    <scope>NUCLEOTIDE SEQUENCE</scope>
    <source>
        <strain evidence="11">10succ1</strain>
    </source>
</reference>
<dbReference type="InterPro" id="IPR051327">
    <property type="entry name" value="MATE_MepA_subfamily"/>
</dbReference>
<dbReference type="InterPro" id="IPR045070">
    <property type="entry name" value="MATE_MepA-like"/>
</dbReference>
<evidence type="ECO:0000256" key="2">
    <source>
        <dbReference type="ARBA" id="ARBA00008417"/>
    </source>
</evidence>
<feature type="transmembrane region" description="Helical" evidence="10">
    <location>
        <begin position="412"/>
        <end position="430"/>
    </location>
</feature>
<evidence type="ECO:0000256" key="4">
    <source>
        <dbReference type="ARBA" id="ARBA00022448"/>
    </source>
</evidence>
<evidence type="ECO:0000256" key="6">
    <source>
        <dbReference type="ARBA" id="ARBA00022692"/>
    </source>
</evidence>
<dbReference type="InterPro" id="IPR002528">
    <property type="entry name" value="MATE_fam"/>
</dbReference>
<comment type="subcellular location">
    <subcellularLocation>
        <location evidence="1">Cell membrane</location>
        <topology evidence="1">Multi-pass membrane protein</topology>
    </subcellularLocation>
</comment>
<sequence length="435" mass="47984">MKFDLERDSINRLLFNFSFPAVTGMLISALYVIIDGIFIGKGMGGRGLAAINIAYPVITLGVALSLMFGVGGATVISVLQGEGKKEEAGRYLTHLIVLNIISYAIITTGVVFNYRYIIELLGSSEGLFEMVRDYLLTGVIFNIFFMLSVSLNAVVRNDKAPTYAMFSMALGAVTNIFLDWLFIFQLDMGMKGAALATGIAQGVSFIYLAGHFFRRKCSIRPAITPIRMSCILRIMNNGFPSFILEFAVAVVSISFNNVLMDYLGEIGVSAFSIIAYIFYIFRMIFSGLAQGIQPIVSYNFGAKKWVRVKATLIQGHKIAFITALLIIVGVYFKGEWMVELFNGDDELIKIASRGLLLYSSAMIFLGANFINISYLQSMERSLVANLLSLVRSMVFVVIGLVSLPKLIGVDGIWLSLPFADFMTFGIGWVISKRSK</sequence>
<feature type="transmembrane region" description="Helical" evidence="10">
    <location>
        <begin position="382"/>
        <end position="400"/>
    </location>
</feature>
<dbReference type="PIRSF" id="PIRSF006603">
    <property type="entry name" value="DinF"/>
    <property type="match status" value="1"/>
</dbReference>
<feature type="transmembrane region" description="Helical" evidence="10">
    <location>
        <begin position="234"/>
        <end position="255"/>
    </location>
</feature>
<organism evidence="11 12">
    <name type="scientific">Propionigenium maris DSM 9537</name>
    <dbReference type="NCBI Taxonomy" id="1123000"/>
    <lineage>
        <taxon>Bacteria</taxon>
        <taxon>Fusobacteriati</taxon>
        <taxon>Fusobacteriota</taxon>
        <taxon>Fusobacteriia</taxon>
        <taxon>Fusobacteriales</taxon>
        <taxon>Fusobacteriaceae</taxon>
        <taxon>Propionigenium</taxon>
    </lineage>
</organism>
<accession>A0A9W6GKY0</accession>
<dbReference type="Pfam" id="PF01554">
    <property type="entry name" value="MatE"/>
    <property type="match status" value="2"/>
</dbReference>
<feature type="transmembrane region" description="Helical" evidence="10">
    <location>
        <begin position="12"/>
        <end position="33"/>
    </location>
</feature>
<evidence type="ECO:0000256" key="3">
    <source>
        <dbReference type="ARBA" id="ARBA00022106"/>
    </source>
</evidence>
<name>A0A9W6GKY0_9FUSO</name>
<dbReference type="PANTHER" id="PTHR43823">
    <property type="entry name" value="SPORULATION PROTEIN YKVU"/>
    <property type="match status" value="1"/>
</dbReference>
<feature type="transmembrane region" description="Helical" evidence="10">
    <location>
        <begin position="91"/>
        <end position="114"/>
    </location>
</feature>
<feature type="transmembrane region" description="Helical" evidence="10">
    <location>
        <begin position="310"/>
        <end position="332"/>
    </location>
</feature>
<gene>
    <name evidence="11" type="ORF">PM10SUCC1_25220</name>
</gene>
<keyword evidence="7 10" id="KW-1133">Transmembrane helix</keyword>
<dbReference type="PANTHER" id="PTHR43823:SF3">
    <property type="entry name" value="MULTIDRUG EXPORT PROTEIN MEPA"/>
    <property type="match status" value="1"/>
</dbReference>
<dbReference type="InterPro" id="IPR048279">
    <property type="entry name" value="MdtK-like"/>
</dbReference>
<keyword evidence="8 10" id="KW-0472">Membrane</keyword>
<dbReference type="EMBL" id="BSDY01000012">
    <property type="protein sequence ID" value="GLI57008.1"/>
    <property type="molecule type" value="Genomic_DNA"/>
</dbReference>
<dbReference type="GO" id="GO:0005886">
    <property type="term" value="C:plasma membrane"/>
    <property type="evidence" value="ECO:0007669"/>
    <property type="project" value="UniProtKB-SubCell"/>
</dbReference>
<dbReference type="CDD" id="cd13143">
    <property type="entry name" value="MATE_MepA_like"/>
    <property type="match status" value="1"/>
</dbReference>
<feature type="transmembrane region" description="Helical" evidence="10">
    <location>
        <begin position="267"/>
        <end position="289"/>
    </location>
</feature>
<evidence type="ECO:0000256" key="7">
    <source>
        <dbReference type="ARBA" id="ARBA00022989"/>
    </source>
</evidence>
<dbReference type="GO" id="GO:0015297">
    <property type="term" value="F:antiporter activity"/>
    <property type="evidence" value="ECO:0007669"/>
    <property type="project" value="InterPro"/>
</dbReference>
<feature type="transmembrane region" description="Helical" evidence="10">
    <location>
        <begin position="192"/>
        <end position="213"/>
    </location>
</feature>
<feature type="transmembrane region" description="Helical" evidence="10">
    <location>
        <begin position="53"/>
        <end position="79"/>
    </location>
</feature>
<dbReference type="Proteomes" id="UP001144471">
    <property type="component" value="Unassembled WGS sequence"/>
</dbReference>
<dbReference type="GO" id="GO:0046677">
    <property type="term" value="P:response to antibiotic"/>
    <property type="evidence" value="ECO:0007669"/>
    <property type="project" value="UniProtKB-KW"/>
</dbReference>
<evidence type="ECO:0000256" key="10">
    <source>
        <dbReference type="SAM" id="Phobius"/>
    </source>
</evidence>
<feature type="transmembrane region" description="Helical" evidence="10">
    <location>
        <begin position="134"/>
        <end position="155"/>
    </location>
</feature>
<keyword evidence="4" id="KW-0813">Transport</keyword>
<evidence type="ECO:0000256" key="5">
    <source>
        <dbReference type="ARBA" id="ARBA00022475"/>
    </source>
</evidence>
<comment type="caution">
    <text evidence="11">The sequence shown here is derived from an EMBL/GenBank/DDBJ whole genome shotgun (WGS) entry which is preliminary data.</text>
</comment>
<feature type="transmembrane region" description="Helical" evidence="10">
    <location>
        <begin position="162"/>
        <end position="186"/>
    </location>
</feature>
<evidence type="ECO:0000256" key="1">
    <source>
        <dbReference type="ARBA" id="ARBA00004651"/>
    </source>
</evidence>
<evidence type="ECO:0000313" key="12">
    <source>
        <dbReference type="Proteomes" id="UP001144471"/>
    </source>
</evidence>
<feature type="transmembrane region" description="Helical" evidence="10">
    <location>
        <begin position="355"/>
        <end position="375"/>
    </location>
</feature>
<keyword evidence="6 10" id="KW-0812">Transmembrane</keyword>
<dbReference type="AlphaFoldDB" id="A0A9W6GKY0"/>
<protein>
    <recommendedName>
        <fullName evidence="3">Multidrug export protein MepA</fullName>
    </recommendedName>
</protein>
<dbReference type="RefSeq" id="WP_281836440.1">
    <property type="nucleotide sequence ID" value="NZ_BSDY01000012.1"/>
</dbReference>